<protein>
    <submittedName>
        <fullName evidence="5">KLLA0F02541p</fullName>
    </submittedName>
</protein>
<evidence type="ECO:0000256" key="2">
    <source>
        <dbReference type="ARBA" id="ARBA00022448"/>
    </source>
</evidence>
<dbReference type="Proteomes" id="UP000000598">
    <property type="component" value="Chromosome F"/>
</dbReference>
<dbReference type="SUPFAM" id="SSF160527">
    <property type="entry name" value="V-type ATPase subunit E-like"/>
    <property type="match status" value="1"/>
</dbReference>
<dbReference type="AlphaFoldDB" id="Q6CLJ4"/>
<evidence type="ECO:0000313" key="5">
    <source>
        <dbReference type="EMBL" id="CAG97902.1"/>
    </source>
</evidence>
<dbReference type="Pfam" id="PF01991">
    <property type="entry name" value="vATP-synt_E"/>
    <property type="match status" value="1"/>
</dbReference>
<sequence>MSTITALSPNQVNDELQKMQAFIKKEAEEKAREIELKAQQEYEIEKTGLVRNETSAIDNNIASRMKKAALKQQIVKSTIANKMRLKVLGTREEVLDSIFEKTKAELKQISSKKEEYKPVLHSLVLESLLKLLEPSAIIKVRETDVEIIESLVDDVAKEYEEKTGKPIKIELSSSYLNKDIAGGVIVSNGNGRIEVDNTLEERLKLLSEESLPAIRLELFGPSKTRKFFD</sequence>
<dbReference type="InterPro" id="IPR002842">
    <property type="entry name" value="ATPase_V1_Esu"/>
</dbReference>
<proteinExistence type="inferred from homology"/>
<reference evidence="5 6" key="1">
    <citation type="journal article" date="2004" name="Nature">
        <title>Genome evolution in yeasts.</title>
        <authorList>
            <consortium name="Genolevures"/>
            <person name="Dujon B."/>
            <person name="Sherman D."/>
            <person name="Fischer G."/>
            <person name="Durrens P."/>
            <person name="Casaregola S."/>
            <person name="Lafontaine I."/>
            <person name="de Montigny J."/>
            <person name="Marck C."/>
            <person name="Neuveglise C."/>
            <person name="Talla E."/>
            <person name="Goffard N."/>
            <person name="Frangeul L."/>
            <person name="Aigle M."/>
            <person name="Anthouard V."/>
            <person name="Babour A."/>
            <person name="Barbe V."/>
            <person name="Barnay S."/>
            <person name="Blanchin S."/>
            <person name="Beckerich J.M."/>
            <person name="Beyne E."/>
            <person name="Bleykasten C."/>
            <person name="Boisrame A."/>
            <person name="Boyer J."/>
            <person name="Cattolico L."/>
            <person name="Confanioleri F."/>
            <person name="de Daruvar A."/>
            <person name="Despons L."/>
            <person name="Fabre E."/>
            <person name="Fairhead C."/>
            <person name="Ferry-Dumazet H."/>
            <person name="Groppi A."/>
            <person name="Hantraye F."/>
            <person name="Hennequin C."/>
            <person name="Jauniaux N."/>
            <person name="Joyet P."/>
            <person name="Kachouri R."/>
            <person name="Kerrest A."/>
            <person name="Koszul R."/>
            <person name="Lemaire M."/>
            <person name="Lesur I."/>
            <person name="Ma L."/>
            <person name="Muller H."/>
            <person name="Nicaud J.M."/>
            <person name="Nikolski M."/>
            <person name="Oztas S."/>
            <person name="Ozier-Kalogeropoulos O."/>
            <person name="Pellenz S."/>
            <person name="Potier S."/>
            <person name="Richard G.F."/>
            <person name="Straub M.L."/>
            <person name="Suleau A."/>
            <person name="Swennene D."/>
            <person name="Tekaia F."/>
            <person name="Wesolowski-Louvel M."/>
            <person name="Westhof E."/>
            <person name="Wirth B."/>
            <person name="Zeniou-Meyer M."/>
            <person name="Zivanovic I."/>
            <person name="Bolotin-Fukuhara M."/>
            <person name="Thierry A."/>
            <person name="Bouchier C."/>
            <person name="Caudron B."/>
            <person name="Scarpelli C."/>
            <person name="Gaillardin C."/>
            <person name="Weissenbach J."/>
            <person name="Wincker P."/>
            <person name="Souciet J.L."/>
        </authorList>
    </citation>
    <scope>NUCLEOTIDE SEQUENCE [LARGE SCALE GENOMIC DNA]</scope>
    <source>
        <strain evidence="6">ATCC 8585 / CBS 2359 / DSM 70799 / NBRC 1267 / NRRL Y-1140 / WM37</strain>
    </source>
</reference>
<accession>Q6CLJ4</accession>
<keyword evidence="2" id="KW-0813">Transport</keyword>
<dbReference type="InParanoid" id="Q6CLJ4"/>
<dbReference type="PANTHER" id="PTHR45715">
    <property type="entry name" value="ATPASE H+-TRANSPORTING V1 SUBUNIT E1A-RELATED"/>
    <property type="match status" value="1"/>
</dbReference>
<dbReference type="Gene3D" id="6.10.250.1620">
    <property type="match status" value="1"/>
</dbReference>
<evidence type="ECO:0000313" key="6">
    <source>
        <dbReference type="Proteomes" id="UP000000598"/>
    </source>
</evidence>
<dbReference type="HAMAP" id="MF_00311">
    <property type="entry name" value="ATP_synth_E_arch"/>
    <property type="match status" value="1"/>
</dbReference>
<feature type="coiled-coil region" evidence="4">
    <location>
        <begin position="13"/>
        <end position="44"/>
    </location>
</feature>
<dbReference type="InterPro" id="IPR038495">
    <property type="entry name" value="ATPase_E_C"/>
</dbReference>
<keyword evidence="3" id="KW-0406">Ion transport</keyword>
<keyword evidence="6" id="KW-1185">Reference proteome</keyword>
<name>Q6CLJ4_KLULA</name>
<dbReference type="Gene3D" id="3.30.2320.30">
    <property type="entry name" value="ATP synthase, E subunit, C-terminal"/>
    <property type="match status" value="1"/>
</dbReference>
<keyword evidence="4" id="KW-0175">Coiled coil</keyword>
<dbReference type="FunCoup" id="Q6CLJ4">
    <property type="interactions" value="798"/>
</dbReference>
<gene>
    <name evidence="5" type="ORF">KLLA0_F02541g</name>
</gene>
<dbReference type="PaxDb" id="284590-Q6CLJ4"/>
<dbReference type="EMBL" id="CR382126">
    <property type="protein sequence ID" value="CAG97902.1"/>
    <property type="molecule type" value="Genomic_DNA"/>
</dbReference>
<dbReference type="GO" id="GO:0033178">
    <property type="term" value="C:proton-transporting two-sector ATPase complex, catalytic domain"/>
    <property type="evidence" value="ECO:0007669"/>
    <property type="project" value="InterPro"/>
</dbReference>
<dbReference type="HOGENOM" id="CLU_073641_0_0_1"/>
<evidence type="ECO:0000256" key="3">
    <source>
        <dbReference type="ARBA" id="ARBA00023065"/>
    </source>
</evidence>
<dbReference type="GO" id="GO:0046961">
    <property type="term" value="F:proton-transporting ATPase activity, rotational mechanism"/>
    <property type="evidence" value="ECO:0007669"/>
    <property type="project" value="InterPro"/>
</dbReference>
<organism evidence="5 6">
    <name type="scientific">Kluyveromyces lactis (strain ATCC 8585 / CBS 2359 / DSM 70799 / NBRC 1267 / NRRL Y-1140 / WM37)</name>
    <name type="common">Yeast</name>
    <name type="synonym">Candida sphaerica</name>
    <dbReference type="NCBI Taxonomy" id="284590"/>
    <lineage>
        <taxon>Eukaryota</taxon>
        <taxon>Fungi</taxon>
        <taxon>Dikarya</taxon>
        <taxon>Ascomycota</taxon>
        <taxon>Saccharomycotina</taxon>
        <taxon>Saccharomycetes</taxon>
        <taxon>Saccharomycetales</taxon>
        <taxon>Saccharomycetaceae</taxon>
        <taxon>Kluyveromyces</taxon>
    </lineage>
</organism>
<comment type="similarity">
    <text evidence="1">Belongs to the V-ATPase E subunit family.</text>
</comment>
<evidence type="ECO:0000256" key="1">
    <source>
        <dbReference type="ARBA" id="ARBA00005901"/>
    </source>
</evidence>
<dbReference type="KEGG" id="kla:KLLA0_F02541g"/>
<dbReference type="eggNOG" id="KOG1664">
    <property type="taxonomic scope" value="Eukaryota"/>
</dbReference>
<evidence type="ECO:0000256" key="4">
    <source>
        <dbReference type="SAM" id="Coils"/>
    </source>
</evidence>
<dbReference type="STRING" id="284590.Q6CLJ4"/>
<dbReference type="OMA" id="QHMMAFI"/>